<sequence>MRLAMKKIFQYSGLIATFILIVLSISCNKLSNDNNDIYTYTPPPPKPISDSTPLSGSISGTMLAGKTYQVTADIYVNAGDSLVIQPGVKVVFLNQSGLIVKGNLYSLGTKENPIWLTGNVVTKTDAPTIGFSAAKDSAFSGVWKGVFGDVTCEYMILKWTHVQYCGAPAGVNGSSAYLVAGLSATDNSYALYFSNGKGNFVFEDSWIYGTVDDAIRIAGSGGKFAILRSTFERCGKNGGDILNIKAGGVGDMAYNFFIGGATNSLKAANSGIAPGIPNCEARVYNNTIVNSGYRQTKTGRGGSINYENGARGQVFNNLMINCKYGLRLNSNVPDTAYMYNNNYGYNYYWADSLSVANQIFPYVTGAVTKPVATDLPNPFSYLPANYKYVPDVAYDGSKIVQTGNPLFVNYPVPVTGGYRLQDITAIGNFKFSLQPNSPCIGKGFTGFTPMKEIPVDVKYGVTEYTPPGSDIGCYQFNGRGNQHY</sequence>
<dbReference type="SUPFAM" id="SSF51126">
    <property type="entry name" value="Pectin lyase-like"/>
    <property type="match status" value="1"/>
</dbReference>
<organism evidence="1 2">
    <name type="scientific">Pseudopedobacter saltans</name>
    <dbReference type="NCBI Taxonomy" id="151895"/>
    <lineage>
        <taxon>Bacteria</taxon>
        <taxon>Pseudomonadati</taxon>
        <taxon>Bacteroidota</taxon>
        <taxon>Sphingobacteriia</taxon>
        <taxon>Sphingobacteriales</taxon>
        <taxon>Sphingobacteriaceae</taxon>
        <taxon>Pseudopedobacter</taxon>
    </lineage>
</organism>
<evidence type="ECO:0008006" key="3">
    <source>
        <dbReference type="Google" id="ProtNLM"/>
    </source>
</evidence>
<proteinExistence type="predicted"/>
<dbReference type="EMBL" id="QFOI01000001">
    <property type="protein sequence ID" value="PZP52668.1"/>
    <property type="molecule type" value="Genomic_DNA"/>
</dbReference>
<dbReference type="Proteomes" id="UP000249645">
    <property type="component" value="Unassembled WGS sequence"/>
</dbReference>
<comment type="caution">
    <text evidence="1">The sequence shown here is derived from an EMBL/GenBank/DDBJ whole genome shotgun (WGS) entry which is preliminary data.</text>
</comment>
<gene>
    <name evidence="1" type="ORF">DI598_00085</name>
</gene>
<reference evidence="1 2" key="1">
    <citation type="submission" date="2017-11" db="EMBL/GenBank/DDBJ databases">
        <title>Infants hospitalized years apart are colonized by the same room-sourced microbial strains.</title>
        <authorList>
            <person name="Brooks B."/>
            <person name="Olm M.R."/>
            <person name="Firek B.A."/>
            <person name="Baker R."/>
            <person name="Thomas B.C."/>
            <person name="Morowitz M.J."/>
            <person name="Banfield J.F."/>
        </authorList>
    </citation>
    <scope>NUCLEOTIDE SEQUENCE [LARGE SCALE GENOMIC DNA]</scope>
    <source>
        <strain evidence="1">S2_009_000_R2_76</strain>
    </source>
</reference>
<name>A0A2W5FBC8_9SPHI</name>
<protein>
    <recommendedName>
        <fullName evidence="3">Right handed beta helix domain-containing protein</fullName>
    </recommendedName>
</protein>
<dbReference type="PROSITE" id="PS51257">
    <property type="entry name" value="PROKAR_LIPOPROTEIN"/>
    <property type="match status" value="1"/>
</dbReference>
<accession>A0A2W5FBC8</accession>
<evidence type="ECO:0000313" key="2">
    <source>
        <dbReference type="Proteomes" id="UP000249645"/>
    </source>
</evidence>
<evidence type="ECO:0000313" key="1">
    <source>
        <dbReference type="EMBL" id="PZP52668.1"/>
    </source>
</evidence>
<dbReference type="AlphaFoldDB" id="A0A2W5FBC8"/>
<dbReference type="InterPro" id="IPR011050">
    <property type="entry name" value="Pectin_lyase_fold/virulence"/>
</dbReference>